<comment type="caution">
    <text evidence="1">The sequence shown here is derived from an EMBL/GenBank/DDBJ whole genome shotgun (WGS) entry which is preliminary data.</text>
</comment>
<keyword evidence="2" id="KW-1185">Reference proteome</keyword>
<evidence type="ECO:0000313" key="1">
    <source>
        <dbReference type="EMBL" id="TCO59313.1"/>
    </source>
</evidence>
<organism evidence="1 2">
    <name type="scientific">Actinocrispum wychmicini</name>
    <dbReference type="NCBI Taxonomy" id="1213861"/>
    <lineage>
        <taxon>Bacteria</taxon>
        <taxon>Bacillati</taxon>
        <taxon>Actinomycetota</taxon>
        <taxon>Actinomycetes</taxon>
        <taxon>Pseudonocardiales</taxon>
        <taxon>Pseudonocardiaceae</taxon>
        <taxon>Actinocrispum</taxon>
    </lineage>
</organism>
<accession>A0A4R2JHI1</accession>
<dbReference type="EMBL" id="SLWS01000004">
    <property type="protein sequence ID" value="TCO59313.1"/>
    <property type="molecule type" value="Genomic_DNA"/>
</dbReference>
<dbReference type="Proteomes" id="UP000295680">
    <property type="component" value="Unassembled WGS sequence"/>
</dbReference>
<protein>
    <submittedName>
        <fullName evidence="1">Uncharacterized protein</fullName>
    </submittedName>
</protein>
<evidence type="ECO:0000313" key="2">
    <source>
        <dbReference type="Proteomes" id="UP000295680"/>
    </source>
</evidence>
<name>A0A4R2JHI1_9PSEU</name>
<sequence length="81" mass="8935">MHSYLGSVSSMDCTLVARAFRARVAAGDPAHCVNSMSRERLWPARRLLLFASTVTLALNITEPLISGQSTTPRLIRLGRYC</sequence>
<proteinExistence type="predicted"/>
<gene>
    <name evidence="1" type="ORF">EV192_104154</name>
</gene>
<reference evidence="1 2" key="1">
    <citation type="submission" date="2019-03" db="EMBL/GenBank/DDBJ databases">
        <title>Genomic Encyclopedia of Type Strains, Phase IV (KMG-IV): sequencing the most valuable type-strain genomes for metagenomic binning, comparative biology and taxonomic classification.</title>
        <authorList>
            <person name="Goeker M."/>
        </authorList>
    </citation>
    <scope>NUCLEOTIDE SEQUENCE [LARGE SCALE GENOMIC DNA]</scope>
    <source>
        <strain evidence="1 2">DSM 45934</strain>
    </source>
</reference>
<dbReference type="AlphaFoldDB" id="A0A4R2JHI1"/>